<comment type="subcellular location">
    <subcellularLocation>
        <location evidence="1">Cell membrane</location>
        <topology evidence="1">Multi-pass membrane protein</topology>
    </subcellularLocation>
</comment>
<evidence type="ECO:0000256" key="1">
    <source>
        <dbReference type="ARBA" id="ARBA00004651"/>
    </source>
</evidence>
<keyword evidence="9" id="KW-1185">Reference proteome</keyword>
<sequence>MNLLQRIERWGDNHHPKWVDGLRILLGLFLMWKGIQFVDNIDLLKARIAEQPFLTALSFWLAHYIVFAHTVGGLFIALGLLTRVGVIANLPVLIGAVFFINSSTNLFSVYPELSLSVLVLLGLLLFLVEGSGKVSVDEYMRTHPEKSAA</sequence>
<evidence type="ECO:0000313" key="8">
    <source>
        <dbReference type="EMBL" id="WZN41492.1"/>
    </source>
</evidence>
<name>A0ABZ2YNZ9_9BACT</name>
<evidence type="ECO:0000256" key="5">
    <source>
        <dbReference type="ARBA" id="ARBA00022989"/>
    </source>
</evidence>
<evidence type="ECO:0000256" key="4">
    <source>
        <dbReference type="ARBA" id="ARBA00022692"/>
    </source>
</evidence>
<evidence type="ECO:0000256" key="7">
    <source>
        <dbReference type="SAM" id="Phobius"/>
    </source>
</evidence>
<keyword evidence="5 7" id="KW-1133">Transmembrane helix</keyword>
<dbReference type="InterPro" id="IPR032808">
    <property type="entry name" value="DoxX"/>
</dbReference>
<feature type="transmembrane region" description="Helical" evidence="7">
    <location>
        <begin position="113"/>
        <end position="132"/>
    </location>
</feature>
<dbReference type="Pfam" id="PF07681">
    <property type="entry name" value="DoxX"/>
    <property type="match status" value="1"/>
</dbReference>
<accession>A0ABZ2YNZ9</accession>
<dbReference type="PANTHER" id="PTHR33452">
    <property type="entry name" value="OXIDOREDUCTASE CATD-RELATED"/>
    <property type="match status" value="1"/>
</dbReference>
<reference evidence="9" key="1">
    <citation type="submission" date="2024-03" db="EMBL/GenBank/DDBJ databases">
        <title>Chitinophaga horti sp. nov., isolated from garden soil.</title>
        <authorList>
            <person name="Lee D.S."/>
            <person name="Han D.M."/>
            <person name="Baek J.H."/>
            <person name="Choi D.G."/>
            <person name="Jeon J.H."/>
            <person name="Jeon C.O."/>
        </authorList>
    </citation>
    <scope>NUCLEOTIDE SEQUENCE [LARGE SCALE GENOMIC DNA]</scope>
    <source>
        <strain evidence="9">GPA1</strain>
    </source>
</reference>
<dbReference type="InterPro" id="IPR051907">
    <property type="entry name" value="DoxX-like_oxidoreductase"/>
</dbReference>
<keyword evidence="4 7" id="KW-0812">Transmembrane</keyword>
<evidence type="ECO:0000256" key="3">
    <source>
        <dbReference type="ARBA" id="ARBA00022475"/>
    </source>
</evidence>
<feature type="transmembrane region" description="Helical" evidence="7">
    <location>
        <begin position="88"/>
        <end position="107"/>
    </location>
</feature>
<organism evidence="8 9">
    <name type="scientific">Chitinophaga pollutisoli</name>
    <dbReference type="NCBI Taxonomy" id="3133966"/>
    <lineage>
        <taxon>Bacteria</taxon>
        <taxon>Pseudomonadati</taxon>
        <taxon>Bacteroidota</taxon>
        <taxon>Chitinophagia</taxon>
        <taxon>Chitinophagales</taxon>
        <taxon>Chitinophagaceae</taxon>
        <taxon>Chitinophaga</taxon>
    </lineage>
</organism>
<keyword evidence="6 7" id="KW-0472">Membrane</keyword>
<feature type="transmembrane region" description="Helical" evidence="7">
    <location>
        <begin position="58"/>
        <end position="81"/>
    </location>
</feature>
<evidence type="ECO:0000256" key="2">
    <source>
        <dbReference type="ARBA" id="ARBA00006679"/>
    </source>
</evidence>
<protein>
    <submittedName>
        <fullName evidence="8">DoxX family protein</fullName>
    </submittedName>
</protein>
<dbReference type="PANTHER" id="PTHR33452:SF1">
    <property type="entry name" value="INNER MEMBRANE PROTEIN YPHA-RELATED"/>
    <property type="match status" value="1"/>
</dbReference>
<comment type="similarity">
    <text evidence="2">Belongs to the DoxX family.</text>
</comment>
<gene>
    <name evidence="8" type="ORF">WJU16_00380</name>
</gene>
<keyword evidence="3" id="KW-1003">Cell membrane</keyword>
<evidence type="ECO:0000256" key="6">
    <source>
        <dbReference type="ARBA" id="ARBA00023136"/>
    </source>
</evidence>
<dbReference type="Proteomes" id="UP001485459">
    <property type="component" value="Chromosome"/>
</dbReference>
<proteinExistence type="inferred from homology"/>
<dbReference type="EMBL" id="CP149822">
    <property type="protein sequence ID" value="WZN41492.1"/>
    <property type="molecule type" value="Genomic_DNA"/>
</dbReference>
<evidence type="ECO:0000313" key="9">
    <source>
        <dbReference type="Proteomes" id="UP001485459"/>
    </source>
</evidence>
<dbReference type="RefSeq" id="WP_341836341.1">
    <property type="nucleotide sequence ID" value="NZ_CP149822.1"/>
</dbReference>